<proteinExistence type="predicted"/>
<evidence type="ECO:0000313" key="2">
    <source>
        <dbReference type="Proteomes" id="UP001064048"/>
    </source>
</evidence>
<gene>
    <name evidence="1" type="ORF">MSG28_007864</name>
</gene>
<keyword evidence="2" id="KW-1185">Reference proteome</keyword>
<protein>
    <submittedName>
        <fullName evidence="1">Uncharacterized protein</fullName>
    </submittedName>
</protein>
<dbReference type="EMBL" id="CM046113">
    <property type="protein sequence ID" value="KAI8420620.1"/>
    <property type="molecule type" value="Genomic_DNA"/>
</dbReference>
<evidence type="ECO:0000313" key="1">
    <source>
        <dbReference type="EMBL" id="KAI8420620.1"/>
    </source>
</evidence>
<accession>A0ACC0J928</accession>
<dbReference type="Proteomes" id="UP001064048">
    <property type="component" value="Chromosome 13"/>
</dbReference>
<sequence length="422" mass="46624">MSRLDVVIFGATGFTGAKTVEEMVRIAKKYPGLAWGVAGRSQSKLEELMASLGKKTGEDLSGIKMIVADVTDEQSIKDMCLQARVVANCAGPYRMYGEPVVKAAVEAKTHVVDVSGESQFIELMQLKYDQAAKDAGVYIISACGFDSIPNDMGLVYMQQKFDGTLNSVESYISSDLPREYQAEAKERGVINYGTWESLVNGLAHSNELGPLRRKLFPEKLPTFKPKLQPRSAIHKHEGVWCVPFMGTDSSIVYRTQRWFYENDHKRPVQFKPYFKLGGLITTAFAALAGLILFFMSKTSVTKRLLLNHPRFFSFGLVTREGPSENVMNNTKFQIQLFGEGWERGVDVEASKPNKKAVVTVKGVNPGYGATVTALLFSALTCLKESDKMPGTGGVLTTGAAFSKTDLIKNLNENNLTFEFQLQ</sequence>
<organism evidence="1 2">
    <name type="scientific">Choristoneura fumiferana</name>
    <name type="common">Spruce budworm moth</name>
    <name type="synonym">Archips fumiferana</name>
    <dbReference type="NCBI Taxonomy" id="7141"/>
    <lineage>
        <taxon>Eukaryota</taxon>
        <taxon>Metazoa</taxon>
        <taxon>Ecdysozoa</taxon>
        <taxon>Arthropoda</taxon>
        <taxon>Hexapoda</taxon>
        <taxon>Insecta</taxon>
        <taxon>Pterygota</taxon>
        <taxon>Neoptera</taxon>
        <taxon>Endopterygota</taxon>
        <taxon>Lepidoptera</taxon>
        <taxon>Glossata</taxon>
        <taxon>Ditrysia</taxon>
        <taxon>Tortricoidea</taxon>
        <taxon>Tortricidae</taxon>
        <taxon>Tortricinae</taxon>
        <taxon>Choristoneura</taxon>
    </lineage>
</organism>
<name>A0ACC0J928_CHOFU</name>
<reference evidence="1 2" key="1">
    <citation type="journal article" date="2022" name="Genome Biol. Evol.">
        <title>The Spruce Budworm Genome: Reconstructing the Evolutionary History of Antifreeze Proteins.</title>
        <authorList>
            <person name="Beliveau C."/>
            <person name="Gagne P."/>
            <person name="Picq S."/>
            <person name="Vernygora O."/>
            <person name="Keeling C.I."/>
            <person name="Pinkney K."/>
            <person name="Doucet D."/>
            <person name="Wen F."/>
            <person name="Johnston J.S."/>
            <person name="Maaroufi H."/>
            <person name="Boyle B."/>
            <person name="Laroche J."/>
            <person name="Dewar K."/>
            <person name="Juretic N."/>
            <person name="Blackburn G."/>
            <person name="Nisole A."/>
            <person name="Brunet B."/>
            <person name="Brandao M."/>
            <person name="Lumley L."/>
            <person name="Duan J."/>
            <person name="Quan G."/>
            <person name="Lucarotti C.J."/>
            <person name="Roe A.D."/>
            <person name="Sperling F.A.H."/>
            <person name="Levesque R.C."/>
            <person name="Cusson M."/>
        </authorList>
    </citation>
    <scope>NUCLEOTIDE SEQUENCE [LARGE SCALE GENOMIC DNA]</scope>
    <source>
        <strain evidence="1">Glfc:IPQL:Cfum</strain>
    </source>
</reference>
<comment type="caution">
    <text evidence="1">The sequence shown here is derived from an EMBL/GenBank/DDBJ whole genome shotgun (WGS) entry which is preliminary data.</text>
</comment>